<dbReference type="OrthoDB" id="2017317at2759"/>
<dbReference type="Proteomes" id="UP001153069">
    <property type="component" value="Unassembled WGS sequence"/>
</dbReference>
<name>A0A9N8E5L1_9STRA</name>
<feature type="active site" description="Proton acceptor" evidence="3">
    <location>
        <position position="68"/>
    </location>
</feature>
<organism evidence="5 6">
    <name type="scientific">Seminavis robusta</name>
    <dbReference type="NCBI Taxonomy" id="568900"/>
    <lineage>
        <taxon>Eukaryota</taxon>
        <taxon>Sar</taxon>
        <taxon>Stramenopiles</taxon>
        <taxon>Ochrophyta</taxon>
        <taxon>Bacillariophyta</taxon>
        <taxon>Bacillariophyceae</taxon>
        <taxon>Bacillariophycidae</taxon>
        <taxon>Naviculales</taxon>
        <taxon>Naviculaceae</taxon>
        <taxon>Seminavis</taxon>
    </lineage>
</organism>
<evidence type="ECO:0000313" key="5">
    <source>
        <dbReference type="EMBL" id="CAB9512986.1"/>
    </source>
</evidence>
<dbReference type="PANTHER" id="PTHR12935:SF0">
    <property type="entry name" value="GAMMA-GLUTAMYLCYCLOTRANSFERASE"/>
    <property type="match status" value="1"/>
</dbReference>
<dbReference type="InterPro" id="IPR036568">
    <property type="entry name" value="GGCT-like_sf"/>
</dbReference>
<evidence type="ECO:0000256" key="4">
    <source>
        <dbReference type="PIRSR" id="PIRSR617939-2"/>
    </source>
</evidence>
<sequence>MTALRRINCVESTAAVLPGYKLRFNIPGIPVVEPSWACVEECAKADDMVHGVLYTLTPQDFARVSLSEGVPWGYQWRVVDVVPYTGDGETAGQSAVAASDADSSSILQAYTLISNNPFLPRRDIPPSKGYRDLIIRGAREFQMDDEYIKKLLDTPVGFTVGEGFVAKDVLEAAEDRARRQNKR</sequence>
<comment type="caution">
    <text evidence="5">The sequence shown here is derived from an EMBL/GenBank/DDBJ whole genome shotgun (WGS) entry which is preliminary data.</text>
</comment>
<evidence type="ECO:0000313" key="6">
    <source>
        <dbReference type="Proteomes" id="UP001153069"/>
    </source>
</evidence>
<keyword evidence="2" id="KW-0456">Lyase</keyword>
<gene>
    <name evidence="5" type="ORF">SEMRO_565_G167570.1</name>
</gene>
<evidence type="ECO:0000256" key="2">
    <source>
        <dbReference type="ARBA" id="ARBA00023239"/>
    </source>
</evidence>
<protein>
    <recommendedName>
        <fullName evidence="1">gamma-glutamylcyclotransferase</fullName>
        <ecNumber evidence="1">4.3.2.9</ecNumber>
    </recommendedName>
</protein>
<feature type="binding site" evidence="4">
    <location>
        <position position="130"/>
    </location>
    <ligand>
        <name>substrate</name>
    </ligand>
</feature>
<dbReference type="Gene3D" id="3.10.490.10">
    <property type="entry name" value="Gamma-glutamyl cyclotransferase-like"/>
    <property type="match status" value="1"/>
</dbReference>
<dbReference type="InterPro" id="IPR013024">
    <property type="entry name" value="GGCT-like"/>
</dbReference>
<keyword evidence="6" id="KW-1185">Reference proteome</keyword>
<evidence type="ECO:0000256" key="1">
    <source>
        <dbReference type="ARBA" id="ARBA00012346"/>
    </source>
</evidence>
<dbReference type="PANTHER" id="PTHR12935">
    <property type="entry name" value="GAMMA-GLUTAMYLCYCLOTRANSFERASE"/>
    <property type="match status" value="1"/>
</dbReference>
<dbReference type="EMBL" id="CAICTM010000564">
    <property type="protein sequence ID" value="CAB9512986.1"/>
    <property type="molecule type" value="Genomic_DNA"/>
</dbReference>
<dbReference type="AlphaFoldDB" id="A0A9N8E5L1"/>
<dbReference type="InterPro" id="IPR017939">
    <property type="entry name" value="G-Glutamylcylcotransferase"/>
</dbReference>
<proteinExistence type="predicted"/>
<dbReference type="SUPFAM" id="SSF110857">
    <property type="entry name" value="Gamma-glutamyl cyclotransferase-like"/>
    <property type="match status" value="1"/>
</dbReference>
<accession>A0A9N8E5L1</accession>
<dbReference type="EC" id="4.3.2.9" evidence="1"/>
<dbReference type="GO" id="GO:0003839">
    <property type="term" value="F:gamma-glutamylcyclotransferase activity"/>
    <property type="evidence" value="ECO:0007669"/>
    <property type="project" value="UniProtKB-EC"/>
</dbReference>
<dbReference type="CDD" id="cd06661">
    <property type="entry name" value="GGCT_like"/>
    <property type="match status" value="1"/>
</dbReference>
<evidence type="ECO:0000256" key="3">
    <source>
        <dbReference type="PIRSR" id="PIRSR617939-1"/>
    </source>
</evidence>
<reference evidence="5" key="1">
    <citation type="submission" date="2020-06" db="EMBL/GenBank/DDBJ databases">
        <authorList>
            <consortium name="Plant Systems Biology data submission"/>
        </authorList>
    </citation>
    <scope>NUCLEOTIDE SEQUENCE</scope>
    <source>
        <strain evidence="5">D6</strain>
    </source>
</reference>